<evidence type="ECO:0000256" key="2">
    <source>
        <dbReference type="ARBA" id="ARBA00012224"/>
    </source>
</evidence>
<dbReference type="EMBL" id="JBHSPF010000059">
    <property type="protein sequence ID" value="MFC5629397.1"/>
    <property type="molecule type" value="Genomic_DNA"/>
</dbReference>
<dbReference type="Pfam" id="PF00155">
    <property type="entry name" value="Aminotran_1_2"/>
    <property type="match status" value="1"/>
</dbReference>
<dbReference type="PANTHER" id="PTHR43525:SF1">
    <property type="entry name" value="PROTEIN MALY"/>
    <property type="match status" value="1"/>
</dbReference>
<dbReference type="InterPro" id="IPR015424">
    <property type="entry name" value="PyrdxlP-dep_Trfase"/>
</dbReference>
<evidence type="ECO:0000259" key="6">
    <source>
        <dbReference type="Pfam" id="PF00155"/>
    </source>
</evidence>
<protein>
    <recommendedName>
        <fullName evidence="2">cysteine-S-conjugate beta-lyase</fullName>
        <ecNumber evidence="2">4.4.1.13</ecNumber>
    </recommendedName>
</protein>
<dbReference type="Proteomes" id="UP001596143">
    <property type="component" value="Unassembled WGS sequence"/>
</dbReference>
<comment type="caution">
    <text evidence="7">The sequence shown here is derived from an EMBL/GenBank/DDBJ whole genome shotgun (WGS) entry which is preliminary data.</text>
</comment>
<evidence type="ECO:0000313" key="7">
    <source>
        <dbReference type="EMBL" id="MFC5629397.1"/>
    </source>
</evidence>
<organism evidence="7 8">
    <name type="scientific">Aliibacillus thermotolerans</name>
    <dbReference type="NCBI Taxonomy" id="1834418"/>
    <lineage>
        <taxon>Bacteria</taxon>
        <taxon>Bacillati</taxon>
        <taxon>Bacillota</taxon>
        <taxon>Bacilli</taxon>
        <taxon>Bacillales</taxon>
        <taxon>Bacillaceae</taxon>
        <taxon>Aliibacillus</taxon>
    </lineage>
</organism>
<name>A0ABW0U7C5_9BACI</name>
<evidence type="ECO:0000313" key="8">
    <source>
        <dbReference type="Proteomes" id="UP001596143"/>
    </source>
</evidence>
<dbReference type="RefSeq" id="WP_270897124.1">
    <property type="nucleotide sequence ID" value="NZ_JBHSPF010000059.1"/>
</dbReference>
<sequence length="389" mass="45082">MDFDRVIERHQTNSMKWDAVSTRYGEEGLWPMWVADMDFQAPKPVLQAMEQLVEHGIFGYHTIPNSLREATTSWLKRRLNWHVREENIVFTPGVVPAIHHMIATFTKKGDGIIIQTPVYYPFYSLIEFNERTLLRNPLIEVEEGHFTIDFEDLENQMKKGAKMLLFCSPHNPIGRVWRKEELEKVAELAAKYQVLVVSDEIHSDLILTGKHIPFATVASSKGVEIITCMAPSKTFNLAALQLSYAVFQNKRLQKEYETRLTKQFVGVDNPFATAAAEAAYRYGEEWLEQLLNYVRDNIQYLKEWMKEHIPKIRVIEPEGTYLVWLDMRALGMDAKELETWLRKEAKLALNDGHIFGTEGEGFARINLACPRRNVEEGLSRLYAAYIKRK</sequence>
<dbReference type="InterPro" id="IPR015421">
    <property type="entry name" value="PyrdxlP-dep_Trfase_major"/>
</dbReference>
<evidence type="ECO:0000256" key="5">
    <source>
        <dbReference type="ARBA" id="ARBA00037974"/>
    </source>
</evidence>
<dbReference type="InterPro" id="IPR027619">
    <property type="entry name" value="C-S_lyase_PatB-like"/>
</dbReference>
<dbReference type="CDD" id="cd00609">
    <property type="entry name" value="AAT_like"/>
    <property type="match status" value="1"/>
</dbReference>
<dbReference type="EC" id="4.4.1.13" evidence="2"/>
<dbReference type="Gene3D" id="3.90.1150.10">
    <property type="entry name" value="Aspartate Aminotransferase, domain 1"/>
    <property type="match status" value="1"/>
</dbReference>
<gene>
    <name evidence="7" type="ORF">ACFPTR_11090</name>
</gene>
<dbReference type="GO" id="GO:0047804">
    <property type="term" value="F:cysteine-S-conjugate beta-lyase activity"/>
    <property type="evidence" value="ECO:0007669"/>
    <property type="project" value="UniProtKB-EC"/>
</dbReference>
<keyword evidence="4 7" id="KW-0456">Lyase</keyword>
<reference evidence="8" key="1">
    <citation type="journal article" date="2019" name="Int. J. Syst. Evol. Microbiol.">
        <title>The Global Catalogue of Microorganisms (GCM) 10K type strain sequencing project: providing services to taxonomists for standard genome sequencing and annotation.</title>
        <authorList>
            <consortium name="The Broad Institute Genomics Platform"/>
            <consortium name="The Broad Institute Genome Sequencing Center for Infectious Disease"/>
            <person name="Wu L."/>
            <person name="Ma J."/>
        </authorList>
    </citation>
    <scope>NUCLEOTIDE SEQUENCE [LARGE SCALE GENOMIC DNA]</scope>
    <source>
        <strain evidence="8">CGMCC 1.15790</strain>
    </source>
</reference>
<accession>A0ABW0U7C5</accession>
<dbReference type="NCBIfam" id="TIGR04350">
    <property type="entry name" value="C_S_lyase_PatB"/>
    <property type="match status" value="1"/>
</dbReference>
<keyword evidence="3" id="KW-0663">Pyridoxal phosphate</keyword>
<evidence type="ECO:0000256" key="3">
    <source>
        <dbReference type="ARBA" id="ARBA00022898"/>
    </source>
</evidence>
<dbReference type="PANTHER" id="PTHR43525">
    <property type="entry name" value="PROTEIN MALY"/>
    <property type="match status" value="1"/>
</dbReference>
<comment type="cofactor">
    <cofactor evidence="1">
        <name>pyridoxal 5'-phosphate</name>
        <dbReference type="ChEBI" id="CHEBI:597326"/>
    </cofactor>
</comment>
<dbReference type="Gene3D" id="3.40.640.10">
    <property type="entry name" value="Type I PLP-dependent aspartate aminotransferase-like (Major domain)"/>
    <property type="match status" value="1"/>
</dbReference>
<dbReference type="SUPFAM" id="SSF53383">
    <property type="entry name" value="PLP-dependent transferases"/>
    <property type="match status" value="1"/>
</dbReference>
<dbReference type="InterPro" id="IPR051798">
    <property type="entry name" value="Class-II_PLP-Dep_Aminotrans"/>
</dbReference>
<evidence type="ECO:0000256" key="4">
    <source>
        <dbReference type="ARBA" id="ARBA00023239"/>
    </source>
</evidence>
<dbReference type="InterPro" id="IPR004839">
    <property type="entry name" value="Aminotransferase_I/II_large"/>
</dbReference>
<comment type="similarity">
    <text evidence="5">Belongs to the class-II pyridoxal-phosphate-dependent aminotransferase family. MalY/PatB cystathionine beta-lyase subfamily.</text>
</comment>
<evidence type="ECO:0000256" key="1">
    <source>
        <dbReference type="ARBA" id="ARBA00001933"/>
    </source>
</evidence>
<proteinExistence type="inferred from homology"/>
<keyword evidence="8" id="KW-1185">Reference proteome</keyword>
<feature type="domain" description="Aminotransferase class I/classII large" evidence="6">
    <location>
        <begin position="39"/>
        <end position="381"/>
    </location>
</feature>
<dbReference type="InterPro" id="IPR015422">
    <property type="entry name" value="PyrdxlP-dep_Trfase_small"/>
</dbReference>